<dbReference type="Proteomes" id="UP000182178">
    <property type="component" value="Unassembled WGS sequence"/>
</dbReference>
<evidence type="ECO:0000313" key="1">
    <source>
        <dbReference type="EMBL" id="CUA89564.1"/>
    </source>
</evidence>
<comment type="caution">
    <text evidence="1">The sequence shown here is derived from an EMBL/GenBank/DDBJ whole genome shotgun (WGS) entry which is preliminary data.</text>
</comment>
<gene>
    <name evidence="1" type="ORF">Ga0061061_10912</name>
</gene>
<dbReference type="CDD" id="cd13571">
    <property type="entry name" value="PBP2_PnhD_1"/>
    <property type="match status" value="1"/>
</dbReference>
<protein>
    <submittedName>
        <fullName evidence="1">ABC-type phosphate/phosphonate transport system, periplasmic component</fullName>
    </submittedName>
</protein>
<keyword evidence="2" id="KW-1185">Reference proteome</keyword>
<dbReference type="RefSeq" id="WP_072249525.1">
    <property type="nucleotide sequence ID" value="NZ_CYHC01000009.1"/>
</dbReference>
<dbReference type="EMBL" id="CYHC01000009">
    <property type="protein sequence ID" value="CUA89564.1"/>
    <property type="molecule type" value="Genomic_DNA"/>
</dbReference>
<dbReference type="Pfam" id="PF12974">
    <property type="entry name" value="Phosphonate-bd"/>
    <property type="match status" value="1"/>
</dbReference>
<dbReference type="PANTHER" id="PTHR35841:SF1">
    <property type="entry name" value="PHOSPHONATES-BINDING PERIPLASMIC PROTEIN"/>
    <property type="match status" value="1"/>
</dbReference>
<proteinExistence type="predicted"/>
<reference evidence="1 2" key="1">
    <citation type="submission" date="2015-08" db="EMBL/GenBank/DDBJ databases">
        <authorList>
            <person name="Varghese N."/>
        </authorList>
    </citation>
    <scope>NUCLEOTIDE SEQUENCE [LARGE SCALE GENOMIC DNA]</scope>
    <source>
        <strain evidence="1 2">DSM 18167</strain>
    </source>
</reference>
<organism evidence="1 2">
    <name type="scientific">Chelatococcus sambhunathii</name>
    <dbReference type="NCBI Taxonomy" id="363953"/>
    <lineage>
        <taxon>Bacteria</taxon>
        <taxon>Pseudomonadati</taxon>
        <taxon>Pseudomonadota</taxon>
        <taxon>Alphaproteobacteria</taxon>
        <taxon>Hyphomicrobiales</taxon>
        <taxon>Chelatococcaceae</taxon>
        <taxon>Chelatococcus</taxon>
    </lineage>
</organism>
<evidence type="ECO:0000313" key="2">
    <source>
        <dbReference type="Proteomes" id="UP000182178"/>
    </source>
</evidence>
<name>A0ABM9U969_9HYPH</name>
<dbReference type="Gene3D" id="3.40.190.10">
    <property type="entry name" value="Periplasmic binding protein-like II"/>
    <property type="match status" value="2"/>
</dbReference>
<sequence>MRAEGSAPPDRRRVIAVLAAALVACRAGASEAAPIGEIRFGLTPVFLNNDLELLARLQSYLERATGHPVRLITRRTYQEITALLTTRQIDAAWICGYPFVTHRSELQLVAVPLWRSRPLYQSYVIVGNDSEARSVADLAGGIHAFSDPDSNSGFLVTRALLAEMGVRPEGFFARAFFTYGHRNVIRAVASGLAGSGSVDGYVYEVMVQIEPELTGRTRVLRRSEWLAFPPVAAPRTPLDETRLAKLAGALLAMPADPDGHAVLAMLRLDGFAREPASLFDAIAAKVDLLARAG</sequence>
<dbReference type="PROSITE" id="PS51257">
    <property type="entry name" value="PROKAR_LIPOPROTEIN"/>
    <property type="match status" value="1"/>
</dbReference>
<dbReference type="PANTHER" id="PTHR35841">
    <property type="entry name" value="PHOSPHONATES-BINDING PERIPLASMIC PROTEIN"/>
    <property type="match status" value="1"/>
</dbReference>
<dbReference type="SUPFAM" id="SSF53850">
    <property type="entry name" value="Periplasmic binding protein-like II"/>
    <property type="match status" value="1"/>
</dbReference>
<accession>A0ABM9U969</accession>